<comment type="caution">
    <text evidence="1">The sequence shown here is derived from an EMBL/GenBank/DDBJ whole genome shotgun (WGS) entry which is preliminary data.</text>
</comment>
<evidence type="ECO:0000313" key="2">
    <source>
        <dbReference type="Proteomes" id="UP000688137"/>
    </source>
</evidence>
<organism evidence="1 2">
    <name type="scientific">Paramecium primaurelia</name>
    <dbReference type="NCBI Taxonomy" id="5886"/>
    <lineage>
        <taxon>Eukaryota</taxon>
        <taxon>Sar</taxon>
        <taxon>Alveolata</taxon>
        <taxon>Ciliophora</taxon>
        <taxon>Intramacronucleata</taxon>
        <taxon>Oligohymenophorea</taxon>
        <taxon>Peniculida</taxon>
        <taxon>Parameciidae</taxon>
        <taxon>Paramecium</taxon>
    </lineage>
</organism>
<evidence type="ECO:0000313" key="1">
    <source>
        <dbReference type="EMBL" id="CAD8085724.1"/>
    </source>
</evidence>
<sequence>MFYIFSRNSRIQNYYNYYITCFGYIGSDGVCKGDVGGFSVEQENVKIVHSILMNFFNITKILVMLVRQMAKHVFQHQELVIPIKVLPPFVLNILVMMDIVKEPVQQLKLLAYQQSSRYNNY</sequence>
<dbReference type="EMBL" id="CAJJDM010000078">
    <property type="protein sequence ID" value="CAD8085724.1"/>
    <property type="molecule type" value="Genomic_DNA"/>
</dbReference>
<protein>
    <submittedName>
        <fullName evidence="1">Uncharacterized protein</fullName>
    </submittedName>
</protein>
<dbReference type="AlphaFoldDB" id="A0A8S1NG88"/>
<dbReference type="Proteomes" id="UP000688137">
    <property type="component" value="Unassembled WGS sequence"/>
</dbReference>
<reference evidence="1" key="1">
    <citation type="submission" date="2021-01" db="EMBL/GenBank/DDBJ databases">
        <authorList>
            <consortium name="Genoscope - CEA"/>
            <person name="William W."/>
        </authorList>
    </citation>
    <scope>NUCLEOTIDE SEQUENCE</scope>
</reference>
<keyword evidence="2" id="KW-1185">Reference proteome</keyword>
<accession>A0A8S1NG88</accession>
<name>A0A8S1NG88_PARPR</name>
<proteinExistence type="predicted"/>
<gene>
    <name evidence="1" type="ORF">PPRIM_AZ9-3.1.T0750018</name>
</gene>